<dbReference type="AlphaFoldDB" id="A0A6J4VS99"/>
<dbReference type="EMBL" id="CADCWL010000257">
    <property type="protein sequence ID" value="CAA9586163.1"/>
    <property type="molecule type" value="Genomic_DNA"/>
</dbReference>
<sequence length="50" mass="5537">MEVVPPSDTRAGIEAKVALSSGEKVPLVLVVYARRRTVRVRTPENGDRNF</sequence>
<gene>
    <name evidence="1" type="ORF">AVDCRST_MAG19-4835</name>
</gene>
<accession>A0A6J4VS99</accession>
<reference evidence="1" key="1">
    <citation type="submission" date="2020-02" db="EMBL/GenBank/DDBJ databases">
        <authorList>
            <person name="Meier V. D."/>
        </authorList>
    </citation>
    <scope>NUCLEOTIDE SEQUENCE</scope>
    <source>
        <strain evidence="1">AVDCRST_MAG19</strain>
    </source>
</reference>
<evidence type="ECO:0000313" key="1">
    <source>
        <dbReference type="EMBL" id="CAA9586163.1"/>
    </source>
</evidence>
<protein>
    <submittedName>
        <fullName evidence="1">Uncharacterized protein</fullName>
    </submittedName>
</protein>
<name>A0A6J4VS99_9BACT</name>
<proteinExistence type="predicted"/>
<organism evidence="1">
    <name type="scientific">uncultured Thermomicrobiales bacterium</name>
    <dbReference type="NCBI Taxonomy" id="1645740"/>
    <lineage>
        <taxon>Bacteria</taxon>
        <taxon>Pseudomonadati</taxon>
        <taxon>Thermomicrobiota</taxon>
        <taxon>Thermomicrobia</taxon>
        <taxon>Thermomicrobiales</taxon>
        <taxon>environmental samples</taxon>
    </lineage>
</organism>